<dbReference type="KEGG" id="dli:dnl_47580"/>
<dbReference type="EMBL" id="CP061799">
    <property type="protein sequence ID" value="QTA82383.1"/>
    <property type="molecule type" value="Genomic_DNA"/>
</dbReference>
<dbReference type="Proteomes" id="UP000663720">
    <property type="component" value="Chromosome"/>
</dbReference>
<keyword evidence="3" id="KW-1185">Reference proteome</keyword>
<name>A0A975BBQ4_9BACT</name>
<dbReference type="PANTHER" id="PTHR33877:SF1">
    <property type="entry name" value="TYPE IV METHYL-DIRECTED RESTRICTION ENZYME ECOKMCRA"/>
    <property type="match status" value="1"/>
</dbReference>
<dbReference type="PANTHER" id="PTHR33877">
    <property type="entry name" value="SLL1193 PROTEIN"/>
    <property type="match status" value="1"/>
</dbReference>
<dbReference type="AlphaFoldDB" id="A0A975BBQ4"/>
<keyword evidence="2" id="KW-0378">Hydrolase</keyword>
<gene>
    <name evidence="2" type="ORF">dnl_47580</name>
</gene>
<keyword evidence="2" id="KW-0255">Endonuclease</keyword>
<dbReference type="SMART" id="SM00507">
    <property type="entry name" value="HNHc"/>
    <property type="match status" value="1"/>
</dbReference>
<dbReference type="InterPro" id="IPR003615">
    <property type="entry name" value="HNH_nuc"/>
</dbReference>
<dbReference type="InterPro" id="IPR052892">
    <property type="entry name" value="NA-targeting_endonuclease"/>
</dbReference>
<dbReference type="GO" id="GO:0003676">
    <property type="term" value="F:nucleic acid binding"/>
    <property type="evidence" value="ECO:0007669"/>
    <property type="project" value="InterPro"/>
</dbReference>
<reference evidence="2" key="1">
    <citation type="journal article" date="2021" name="Microb. Physiol.">
        <title>Proteogenomic Insights into the Physiology of Marine, Sulfate-Reducing, Filamentous Desulfonema limicola and Desulfonema magnum.</title>
        <authorList>
            <person name="Schnaars V."/>
            <person name="Wohlbrand L."/>
            <person name="Scheve S."/>
            <person name="Hinrichs C."/>
            <person name="Reinhardt R."/>
            <person name="Rabus R."/>
        </authorList>
    </citation>
    <scope>NUCLEOTIDE SEQUENCE</scope>
    <source>
        <strain evidence="2">5ac10</strain>
    </source>
</reference>
<dbReference type="CDD" id="cd00085">
    <property type="entry name" value="HNHc"/>
    <property type="match status" value="1"/>
</dbReference>
<dbReference type="GO" id="GO:0008270">
    <property type="term" value="F:zinc ion binding"/>
    <property type="evidence" value="ECO:0007669"/>
    <property type="project" value="InterPro"/>
</dbReference>
<organism evidence="2 3">
    <name type="scientific">Desulfonema limicola</name>
    <dbReference type="NCBI Taxonomy" id="45656"/>
    <lineage>
        <taxon>Bacteria</taxon>
        <taxon>Pseudomonadati</taxon>
        <taxon>Thermodesulfobacteriota</taxon>
        <taxon>Desulfobacteria</taxon>
        <taxon>Desulfobacterales</taxon>
        <taxon>Desulfococcaceae</taxon>
        <taxon>Desulfonema</taxon>
    </lineage>
</organism>
<protein>
    <submittedName>
        <fullName evidence="2">HNH endonuclease domain-containing protein</fullName>
    </submittedName>
</protein>
<evidence type="ECO:0000313" key="2">
    <source>
        <dbReference type="EMBL" id="QTA82383.1"/>
    </source>
</evidence>
<dbReference type="GO" id="GO:0004519">
    <property type="term" value="F:endonuclease activity"/>
    <property type="evidence" value="ECO:0007669"/>
    <property type="project" value="UniProtKB-KW"/>
</dbReference>
<accession>A0A975BBQ4</accession>
<proteinExistence type="predicted"/>
<feature type="domain" description="HNH nuclease" evidence="1">
    <location>
        <begin position="7"/>
        <end position="62"/>
    </location>
</feature>
<dbReference type="RefSeq" id="WP_207688324.1">
    <property type="nucleotide sequence ID" value="NZ_CP061799.1"/>
</dbReference>
<sequence length="139" mass="15690">MTYISAELRQFIRKRAGKRCEYCLIPDEISFAAFEIDHIIAVKHGGITEESNLALSCSLCNKHKGSDIASLDKDTGKIVGLFHPRKDKWVEHFQLIGSRIIPLTPVGKVTIQLLQLNSLNRMEERKLLIDAGFFKGYSS</sequence>
<dbReference type="InterPro" id="IPR002711">
    <property type="entry name" value="HNH"/>
</dbReference>
<evidence type="ECO:0000259" key="1">
    <source>
        <dbReference type="SMART" id="SM00507"/>
    </source>
</evidence>
<keyword evidence="2" id="KW-0540">Nuclease</keyword>
<dbReference type="Pfam" id="PF01844">
    <property type="entry name" value="HNH"/>
    <property type="match status" value="1"/>
</dbReference>
<dbReference type="Gene3D" id="1.10.30.50">
    <property type="match status" value="1"/>
</dbReference>
<evidence type="ECO:0000313" key="3">
    <source>
        <dbReference type="Proteomes" id="UP000663720"/>
    </source>
</evidence>